<reference evidence="2 3" key="1">
    <citation type="submission" date="2020-01" db="EMBL/GenBank/DDBJ databases">
        <authorList>
            <person name="Gupta K D."/>
        </authorList>
    </citation>
    <scope>NUCLEOTIDE SEQUENCE [LARGE SCALE GENOMIC DNA]</scope>
</reference>
<sequence>MSREHNPDKGLMKSNTFIHALNGFLRSERTEALPRFEYESPTSGPFLFFARYLYPAATTVLMRDGATDPSGRSKLSICCSGFTDARRCSLVPSEGSVCAVHRNVARHDGSILLADDSLRQQPVYRVGVLSSDRHQVVMVLEEFQIKRCNASFRAAHIALAIPLSSVIWVIPAISIATFIYHIIILFVGSWETTEAPRLYTKYCIACAYAAAVLWIANLGVAITYTALLYANKLHQSTAMHKIWLPIITAVSLSQSLLLVFMAIKLRREIKEIEYRNKWRWRIGSPANGSQWSIAKLSS</sequence>
<keyword evidence="1" id="KW-0812">Transmembrane</keyword>
<dbReference type="AlphaFoldDB" id="A0A8S0W7U4"/>
<accession>A0A8S0W7U4</accession>
<feature type="transmembrane region" description="Helical" evidence="1">
    <location>
        <begin position="242"/>
        <end position="263"/>
    </location>
</feature>
<gene>
    <name evidence="2" type="ORF">AAE3_LOCUS3026</name>
</gene>
<evidence type="ECO:0000313" key="3">
    <source>
        <dbReference type="Proteomes" id="UP000467700"/>
    </source>
</evidence>
<keyword evidence="3" id="KW-1185">Reference proteome</keyword>
<proteinExistence type="predicted"/>
<keyword evidence="1" id="KW-1133">Transmembrane helix</keyword>
<keyword evidence="1" id="KW-0472">Membrane</keyword>
<protein>
    <submittedName>
        <fullName evidence="2">Uncharacterized protein</fullName>
    </submittedName>
</protein>
<dbReference type="OrthoDB" id="2893947at2759"/>
<organism evidence="2 3">
    <name type="scientific">Cyclocybe aegerita</name>
    <name type="common">Black poplar mushroom</name>
    <name type="synonym">Agrocybe aegerita</name>
    <dbReference type="NCBI Taxonomy" id="1973307"/>
    <lineage>
        <taxon>Eukaryota</taxon>
        <taxon>Fungi</taxon>
        <taxon>Dikarya</taxon>
        <taxon>Basidiomycota</taxon>
        <taxon>Agaricomycotina</taxon>
        <taxon>Agaricomycetes</taxon>
        <taxon>Agaricomycetidae</taxon>
        <taxon>Agaricales</taxon>
        <taxon>Agaricineae</taxon>
        <taxon>Bolbitiaceae</taxon>
        <taxon>Cyclocybe</taxon>
    </lineage>
</organism>
<feature type="transmembrane region" description="Helical" evidence="1">
    <location>
        <begin position="202"/>
        <end position="230"/>
    </location>
</feature>
<dbReference type="Proteomes" id="UP000467700">
    <property type="component" value="Unassembled WGS sequence"/>
</dbReference>
<dbReference type="EMBL" id="CACVBS010000030">
    <property type="protein sequence ID" value="CAA7260576.1"/>
    <property type="molecule type" value="Genomic_DNA"/>
</dbReference>
<evidence type="ECO:0000313" key="2">
    <source>
        <dbReference type="EMBL" id="CAA7260576.1"/>
    </source>
</evidence>
<comment type="caution">
    <text evidence="2">The sequence shown here is derived from an EMBL/GenBank/DDBJ whole genome shotgun (WGS) entry which is preliminary data.</text>
</comment>
<feature type="transmembrane region" description="Helical" evidence="1">
    <location>
        <begin position="166"/>
        <end position="190"/>
    </location>
</feature>
<name>A0A8S0W7U4_CYCAE</name>
<evidence type="ECO:0000256" key="1">
    <source>
        <dbReference type="SAM" id="Phobius"/>
    </source>
</evidence>